<evidence type="ECO:0000313" key="1">
    <source>
        <dbReference type="EMBL" id="RFN58803.1"/>
    </source>
</evidence>
<dbReference type="RefSeq" id="WP_117157827.1">
    <property type="nucleotide sequence ID" value="NZ_QVID01000001.1"/>
</dbReference>
<keyword evidence="2" id="KW-1185">Reference proteome</keyword>
<gene>
    <name evidence="1" type="ORF">DZ858_01605</name>
</gene>
<dbReference type="Proteomes" id="UP000261082">
    <property type="component" value="Unassembled WGS sequence"/>
</dbReference>
<comment type="caution">
    <text evidence="1">The sequence shown here is derived from an EMBL/GenBank/DDBJ whole genome shotgun (WGS) entry which is preliminary data.</text>
</comment>
<evidence type="ECO:0000313" key="2">
    <source>
        <dbReference type="Proteomes" id="UP000261082"/>
    </source>
</evidence>
<dbReference type="AlphaFoldDB" id="A0A3E1Q9J7"/>
<accession>A0A3E1Q9J7</accession>
<protein>
    <recommendedName>
        <fullName evidence="3">CBM-cenC domain-containing protein</fullName>
    </recommendedName>
</protein>
<evidence type="ECO:0008006" key="3">
    <source>
        <dbReference type="Google" id="ProtNLM"/>
    </source>
</evidence>
<reference evidence="1 2" key="1">
    <citation type="journal article" date="2007" name="Int. J. Syst. Evol. Microbiol.">
        <title>Marixanthomonas ophiurae gen. nov., sp. nov., a marine bacterium of the family Flavobacteriaceae isolated from a deep-sea brittle star.</title>
        <authorList>
            <person name="Romanenko L.A."/>
            <person name="Uchino M."/>
            <person name="Frolova G.M."/>
            <person name="Mikhailov V.V."/>
        </authorList>
    </citation>
    <scope>NUCLEOTIDE SEQUENCE [LARGE SCALE GENOMIC DNA]</scope>
    <source>
        <strain evidence="1 2">KMM 3046</strain>
    </source>
</reference>
<proteinExistence type="predicted"/>
<organism evidence="1 2">
    <name type="scientific">Marixanthomonas ophiurae</name>
    <dbReference type="NCBI Taxonomy" id="387659"/>
    <lineage>
        <taxon>Bacteria</taxon>
        <taxon>Pseudomonadati</taxon>
        <taxon>Bacteroidota</taxon>
        <taxon>Flavobacteriia</taxon>
        <taxon>Flavobacteriales</taxon>
        <taxon>Flavobacteriaceae</taxon>
        <taxon>Marixanthomonas</taxon>
    </lineage>
</organism>
<sequence>MKNVFLILICISSNLGLAQGYKILPCGHDDNYKIVLQSNINVNYIDFKIIDISTGGEDVLCETKIMPMDQSFSIHQVSFFYDKIQFNVNSYDPITGIAFMYYDDPTSAFNGIQFKIDMSTIKDCIECIERNSITILHADTTEFSDDWKLNYSELKDESTDITGYSLSDIANSTSAGNPYAYGMKGIWRPMRTSAYLIDRLQSGNYGDKLRLDKDGEYKEFYWFDWEQPISYNENYNWRWVNEVTKYNVNGASKEGRNRLDIYAASLFGYNNHLVTASASNSKTTDIAFDGFEDYSVDQYNVYNGNGHGNLKFLGNTYQLSNFAHTGEKSLIVEFGIKHQVDYNQLDEDYFYPKRGKKYYISAWVSNNSIPDNGIIIVKSNATVLNTIELKPESQTIDGWRKLEGTFEIPITSNTCEILFSNKNDDQVTLFDDIRIQPFNSGMETYVYDPTNYRLKATLSNQNYATFYNYDEEGNLTQTKVETERGIKTISSNRNNIKK</sequence>
<dbReference type="OrthoDB" id="627712at2"/>
<dbReference type="Gene3D" id="2.60.120.260">
    <property type="entry name" value="Galactose-binding domain-like"/>
    <property type="match status" value="1"/>
</dbReference>
<name>A0A3E1Q9J7_9FLAO</name>
<dbReference type="EMBL" id="QVID01000001">
    <property type="protein sequence ID" value="RFN58803.1"/>
    <property type="molecule type" value="Genomic_DNA"/>
</dbReference>